<dbReference type="Gene3D" id="3.40.50.150">
    <property type="entry name" value="Vaccinia Virus protein VP39"/>
    <property type="match status" value="1"/>
</dbReference>
<evidence type="ECO:0000313" key="7">
    <source>
        <dbReference type="Proteomes" id="UP000254794"/>
    </source>
</evidence>
<keyword evidence="4 5" id="KW-0949">S-adenosyl-L-methionine</keyword>
<comment type="similarity">
    <text evidence="5">Belongs to the methyltransferase superfamily. UbiG/COQ3 family.</text>
</comment>
<evidence type="ECO:0000256" key="2">
    <source>
        <dbReference type="ARBA" id="ARBA00022679"/>
    </source>
</evidence>
<evidence type="ECO:0000256" key="3">
    <source>
        <dbReference type="ARBA" id="ARBA00022688"/>
    </source>
</evidence>
<dbReference type="AlphaFoldDB" id="A0A378JHJ3"/>
<dbReference type="UniPathway" id="UPA00232"/>
<dbReference type="GO" id="GO:0032259">
    <property type="term" value="P:methylation"/>
    <property type="evidence" value="ECO:0007669"/>
    <property type="project" value="UniProtKB-KW"/>
</dbReference>
<sequence length="233" mass="26252">MNNQDQSSINEHEIAKFAKLSLQWWNTEGDLKTLHDINPTRLAFIKDYTKLAKKNILDLGCGGGILSEALAREGALVTGIDAEYQAIEVAKEHASMNHLDINYICMPIEEYEATPFDVITCMEMLEHVSEPYQVIKHCARLLKPGGLLFLSTINRTFKAYATAIIAAEYLLGLLPKQTHDYEKFIKPAELAAMLRCEGFEVVTIKGMNYNPLTRSASLQNSVSVNYLMYCRKL</sequence>
<gene>
    <name evidence="5 6" type="primary">ubiG</name>
    <name evidence="6" type="ORF">NCTC13316_00864</name>
</gene>
<comment type="catalytic activity">
    <reaction evidence="5">
        <text>a 3-demethylubiquinol + S-adenosyl-L-methionine = a ubiquinol + S-adenosyl-L-homocysteine + H(+)</text>
        <dbReference type="Rhea" id="RHEA:44380"/>
        <dbReference type="Rhea" id="RHEA-COMP:9566"/>
        <dbReference type="Rhea" id="RHEA-COMP:10914"/>
        <dbReference type="ChEBI" id="CHEBI:15378"/>
        <dbReference type="ChEBI" id="CHEBI:17976"/>
        <dbReference type="ChEBI" id="CHEBI:57856"/>
        <dbReference type="ChEBI" id="CHEBI:59789"/>
        <dbReference type="ChEBI" id="CHEBI:84422"/>
        <dbReference type="EC" id="2.1.1.64"/>
    </reaction>
</comment>
<dbReference type="RefSeq" id="WP_115330462.1">
    <property type="nucleotide sequence ID" value="NZ_CAAAHP010000007.1"/>
</dbReference>
<dbReference type="GO" id="GO:0061542">
    <property type="term" value="F:3-demethylubiquinol 3-O-methyltransferase activity"/>
    <property type="evidence" value="ECO:0007669"/>
    <property type="project" value="UniProtKB-UniRule"/>
</dbReference>
<keyword evidence="1 5" id="KW-0489">Methyltransferase</keyword>
<feature type="binding site" evidence="5">
    <location>
        <position position="60"/>
    </location>
    <ligand>
        <name>S-adenosyl-L-methionine</name>
        <dbReference type="ChEBI" id="CHEBI:59789"/>
    </ligand>
</feature>
<accession>A0A378JHJ3</accession>
<dbReference type="Proteomes" id="UP000254794">
    <property type="component" value="Unassembled WGS sequence"/>
</dbReference>
<dbReference type="PANTHER" id="PTHR43464:SF19">
    <property type="entry name" value="UBIQUINONE BIOSYNTHESIS O-METHYLTRANSFERASE, MITOCHONDRIAL"/>
    <property type="match status" value="1"/>
</dbReference>
<feature type="binding site" evidence="5">
    <location>
        <position position="81"/>
    </location>
    <ligand>
        <name>S-adenosyl-L-methionine</name>
        <dbReference type="ChEBI" id="CHEBI:59789"/>
    </ligand>
</feature>
<dbReference type="CDD" id="cd02440">
    <property type="entry name" value="AdoMet_MTases"/>
    <property type="match status" value="1"/>
</dbReference>
<dbReference type="EC" id="2.1.1.222" evidence="5"/>
<evidence type="ECO:0000256" key="1">
    <source>
        <dbReference type="ARBA" id="ARBA00022603"/>
    </source>
</evidence>
<evidence type="ECO:0000256" key="5">
    <source>
        <dbReference type="HAMAP-Rule" id="MF_00472"/>
    </source>
</evidence>
<dbReference type="GO" id="GO:0102208">
    <property type="term" value="F:2-polyprenyl-6-hydroxyphenol methylase activity"/>
    <property type="evidence" value="ECO:0007669"/>
    <property type="project" value="UniProtKB-EC"/>
</dbReference>
<reference evidence="6 7" key="1">
    <citation type="submission" date="2018-06" db="EMBL/GenBank/DDBJ databases">
        <authorList>
            <consortium name="Pathogen Informatics"/>
            <person name="Doyle S."/>
        </authorList>
    </citation>
    <scope>NUCLEOTIDE SEQUENCE [LARGE SCALE GENOMIC DNA]</scope>
    <source>
        <strain evidence="6 7">NCTC13316</strain>
    </source>
</reference>
<dbReference type="PANTHER" id="PTHR43464">
    <property type="entry name" value="METHYLTRANSFERASE"/>
    <property type="match status" value="1"/>
</dbReference>
<dbReference type="InterPro" id="IPR010233">
    <property type="entry name" value="UbiG_MeTrfase"/>
</dbReference>
<dbReference type="EMBL" id="UGOD01000001">
    <property type="protein sequence ID" value="STX50776.1"/>
    <property type="molecule type" value="Genomic_DNA"/>
</dbReference>
<comment type="pathway">
    <text evidence="5">Cofactor biosynthesis; ubiquinone biosynthesis.</text>
</comment>
<feature type="binding site" evidence="5">
    <location>
        <position position="41"/>
    </location>
    <ligand>
        <name>S-adenosyl-L-methionine</name>
        <dbReference type="ChEBI" id="CHEBI:59789"/>
    </ligand>
</feature>
<keyword evidence="7" id="KW-1185">Reference proteome</keyword>
<dbReference type="InterPro" id="IPR029063">
    <property type="entry name" value="SAM-dependent_MTases_sf"/>
</dbReference>
<protein>
    <recommendedName>
        <fullName evidence="5">Ubiquinone biosynthesis O-methyltransferase</fullName>
    </recommendedName>
    <alternativeName>
        <fullName evidence="5">2-polyprenyl-6-hydroxyphenol methylase</fullName>
        <ecNumber evidence="5">2.1.1.222</ecNumber>
    </alternativeName>
    <alternativeName>
        <fullName evidence="5">3-demethylubiquinone 3-O-methyltransferase</fullName>
        <ecNumber evidence="5">2.1.1.64</ecNumber>
    </alternativeName>
</protein>
<dbReference type="EC" id="2.1.1.64" evidence="5"/>
<dbReference type="GO" id="GO:0010420">
    <property type="term" value="F:polyprenyldihydroxybenzoate methyltransferase activity"/>
    <property type="evidence" value="ECO:0007669"/>
    <property type="project" value="InterPro"/>
</dbReference>
<dbReference type="Pfam" id="PF13489">
    <property type="entry name" value="Methyltransf_23"/>
    <property type="match status" value="1"/>
</dbReference>
<dbReference type="SUPFAM" id="SSF53335">
    <property type="entry name" value="S-adenosyl-L-methionine-dependent methyltransferases"/>
    <property type="match status" value="1"/>
</dbReference>
<organism evidence="6 7">
    <name type="scientific">Legionella busanensis</name>
    <dbReference type="NCBI Taxonomy" id="190655"/>
    <lineage>
        <taxon>Bacteria</taxon>
        <taxon>Pseudomonadati</taxon>
        <taxon>Pseudomonadota</taxon>
        <taxon>Gammaproteobacteria</taxon>
        <taxon>Legionellales</taxon>
        <taxon>Legionellaceae</taxon>
        <taxon>Legionella</taxon>
    </lineage>
</organism>
<comment type="catalytic activity">
    <reaction evidence="5">
        <text>a 3-(all-trans-polyprenyl)benzene-1,2-diol + S-adenosyl-L-methionine = a 2-methoxy-6-(all-trans-polyprenyl)phenol + S-adenosyl-L-homocysteine + H(+)</text>
        <dbReference type="Rhea" id="RHEA:31411"/>
        <dbReference type="Rhea" id="RHEA-COMP:9550"/>
        <dbReference type="Rhea" id="RHEA-COMP:9551"/>
        <dbReference type="ChEBI" id="CHEBI:15378"/>
        <dbReference type="ChEBI" id="CHEBI:57856"/>
        <dbReference type="ChEBI" id="CHEBI:59789"/>
        <dbReference type="ChEBI" id="CHEBI:62729"/>
        <dbReference type="ChEBI" id="CHEBI:62731"/>
        <dbReference type="EC" id="2.1.1.222"/>
    </reaction>
</comment>
<dbReference type="NCBIfam" id="TIGR01983">
    <property type="entry name" value="UbiG"/>
    <property type="match status" value="1"/>
</dbReference>
<keyword evidence="2 5" id="KW-0808">Transferase</keyword>
<dbReference type="OrthoDB" id="9801538at2"/>
<feature type="binding site" evidence="5">
    <location>
        <position position="122"/>
    </location>
    <ligand>
        <name>S-adenosyl-L-methionine</name>
        <dbReference type="ChEBI" id="CHEBI:59789"/>
    </ligand>
</feature>
<evidence type="ECO:0000256" key="4">
    <source>
        <dbReference type="ARBA" id="ARBA00022691"/>
    </source>
</evidence>
<proteinExistence type="inferred from homology"/>
<comment type="function">
    <text evidence="5">O-methyltransferase that catalyzes the 2 O-methylation steps in the ubiquinone biosynthetic pathway.</text>
</comment>
<evidence type="ECO:0000313" key="6">
    <source>
        <dbReference type="EMBL" id="STX50776.1"/>
    </source>
</evidence>
<name>A0A378JHJ3_9GAMM</name>
<dbReference type="HAMAP" id="MF_00472">
    <property type="entry name" value="UbiG"/>
    <property type="match status" value="1"/>
</dbReference>
<keyword evidence="6" id="KW-0830">Ubiquinone</keyword>
<keyword evidence="3 5" id="KW-0831">Ubiquinone biosynthesis</keyword>